<dbReference type="EMBL" id="CP000627">
    <property type="protein sequence ID" value="ABQ21528.1"/>
    <property type="molecule type" value="Genomic_DNA"/>
</dbReference>
<protein>
    <recommendedName>
        <fullName evidence="7">Transport protein</fullName>
    </recommendedName>
</protein>
<dbReference type="KEGG" id="vcr:VC395_1764"/>
<dbReference type="Gene3D" id="3.40.190.10">
    <property type="entry name" value="Periplasmic binding protein-like II"/>
    <property type="match status" value="1"/>
</dbReference>
<dbReference type="InterPro" id="IPR000914">
    <property type="entry name" value="SBP_5_dom"/>
</dbReference>
<gene>
    <name evidence="5" type="ordered locus">VC0395_A1253</name>
</gene>
<evidence type="ECO:0000259" key="3">
    <source>
        <dbReference type="Pfam" id="PF00496"/>
    </source>
</evidence>
<feature type="domain" description="Transcriptional regulator SgrR N-terminal HTH" evidence="4">
    <location>
        <begin position="56"/>
        <end position="169"/>
    </location>
</feature>
<dbReference type="KEGG" id="vco:VC0395_A1253"/>
<name>A0A0H3AJY7_VIBC3</name>
<dbReference type="CDD" id="cd08507">
    <property type="entry name" value="PBP2_SgrR_like"/>
    <property type="match status" value="1"/>
</dbReference>
<dbReference type="GO" id="GO:0003677">
    <property type="term" value="F:DNA binding"/>
    <property type="evidence" value="ECO:0007669"/>
    <property type="project" value="UniProtKB-KW"/>
</dbReference>
<sequence>MLRITPFYAENWEFRTEKSRNEEQTTRRFSPLTPPFFTTIAADELSVEVTMSDLNLLRYYARLTPLGVGHDIKTTLPELAERLFTSPRHARNLLVRLNQLGWLTWTPKAGRHHRSSLLLHRELEPLKEQLAAKRVQIGKYERALAILDNDEVAFAKLLKKTSGATVQEGRLHIQLTYKRPFEPLLPHLPQRSSERFLIRQIYSCLVSSDANGHVHPELAHHWHYDPHTWQWTFYLRPELTFHNGAPLDANTIVSLFAKLSSLETHRAELAHISDIKAPTPFQVVFNLERPDPGFAGMISGVKYAIQPVSQLNYSQFHEGQIVPVIGCGPFEVQEHTRNKLKLKAFSQFYGCRALTDRVTIWQVDEERLSRPLIETNQPEANTTSHHQVSLSDSPHLTSAAQQQSRVEDGCLMVLFNQRAKQPLDQAQAHRLSELLNPNTIEQDIRCHGEMFGVEPAHNLLPSWRAVLKSPAPKVALPTQLTLALYNYTALQTCAQAIARLLAAQGITLSIHTYTYRELNQRALKGELDETLVLTNINLDDNRHASAFAMLFSNPILHACASQDEVIWLMQQLNAVREQAQLPQYLDQLEPIASLLVSESWLAPLFHHRQTLRFHGVLHDVALTNWGWPDIRNVWSAD</sequence>
<accession>A0A0H3AJY7</accession>
<dbReference type="Pfam" id="PF00496">
    <property type="entry name" value="SBP_bac_5"/>
    <property type="match status" value="1"/>
</dbReference>
<dbReference type="InterPro" id="IPR025370">
    <property type="entry name" value="SgrR_HTH_N"/>
</dbReference>
<dbReference type="GO" id="GO:1904680">
    <property type="term" value="F:peptide transmembrane transporter activity"/>
    <property type="evidence" value="ECO:0007669"/>
    <property type="project" value="TreeGrafter"/>
</dbReference>
<evidence type="ECO:0008006" key="7">
    <source>
        <dbReference type="Google" id="ProtNLM"/>
    </source>
</evidence>
<feature type="region of interest" description="Disordered" evidence="2">
    <location>
        <begin position="375"/>
        <end position="399"/>
    </location>
</feature>
<organism evidence="5 6">
    <name type="scientific">Vibrio cholerae serotype O1 (strain ATCC 39541 / Classical Ogawa 395 / O395)</name>
    <dbReference type="NCBI Taxonomy" id="345073"/>
    <lineage>
        <taxon>Bacteria</taxon>
        <taxon>Pseudomonadati</taxon>
        <taxon>Pseudomonadota</taxon>
        <taxon>Gammaproteobacteria</taxon>
        <taxon>Vibrionales</taxon>
        <taxon>Vibrionaceae</taxon>
        <taxon>Vibrio</taxon>
    </lineage>
</organism>
<dbReference type="Proteomes" id="UP000000249">
    <property type="component" value="Chromosome 1"/>
</dbReference>
<evidence type="ECO:0000259" key="4">
    <source>
        <dbReference type="Pfam" id="PF12793"/>
    </source>
</evidence>
<dbReference type="SUPFAM" id="SSF53850">
    <property type="entry name" value="Periplasmic binding protein-like II"/>
    <property type="match status" value="1"/>
</dbReference>
<dbReference type="AlphaFoldDB" id="A0A0H3AJY7"/>
<reference evidence="5 6" key="1">
    <citation type="submission" date="2007-03" db="EMBL/GenBank/DDBJ databases">
        <authorList>
            <person name="Heidelberg J."/>
        </authorList>
    </citation>
    <scope>NUCLEOTIDE SEQUENCE [LARGE SCALE GENOMIC DNA]</scope>
    <source>
        <strain evidence="6">ATCC 39541 / Classical Ogawa 395 / O395</strain>
    </source>
</reference>
<dbReference type="Pfam" id="PF12793">
    <property type="entry name" value="SgrR_N"/>
    <property type="match status" value="1"/>
</dbReference>
<keyword evidence="1" id="KW-0238">DNA-binding</keyword>
<dbReference type="InterPro" id="IPR039424">
    <property type="entry name" value="SBP_5"/>
</dbReference>
<evidence type="ECO:0000256" key="1">
    <source>
        <dbReference type="ARBA" id="ARBA00023125"/>
    </source>
</evidence>
<dbReference type="GO" id="GO:0015833">
    <property type="term" value="P:peptide transport"/>
    <property type="evidence" value="ECO:0007669"/>
    <property type="project" value="TreeGrafter"/>
</dbReference>
<feature type="domain" description="Solute-binding protein family 5" evidence="3">
    <location>
        <begin position="214"/>
        <end position="424"/>
    </location>
</feature>
<proteinExistence type="predicted"/>
<evidence type="ECO:0000313" key="5">
    <source>
        <dbReference type="EMBL" id="ABQ21528.1"/>
    </source>
</evidence>
<evidence type="ECO:0000313" key="6">
    <source>
        <dbReference type="Proteomes" id="UP000000249"/>
    </source>
</evidence>
<dbReference type="PANTHER" id="PTHR30290">
    <property type="entry name" value="PERIPLASMIC BINDING COMPONENT OF ABC TRANSPORTER"/>
    <property type="match status" value="1"/>
</dbReference>
<evidence type="ECO:0000256" key="2">
    <source>
        <dbReference type="SAM" id="MobiDB-lite"/>
    </source>
</evidence>
<dbReference type="PATRIC" id="fig|345073.21.peg.1709"/>
<dbReference type="PANTHER" id="PTHR30290:SF72">
    <property type="entry name" value="HTH-TYPE TRANSCRIPTIONAL REGULATOR SGRR"/>
    <property type="match status" value="1"/>
</dbReference>
<dbReference type="eggNOG" id="COG4533">
    <property type="taxonomic scope" value="Bacteria"/>
</dbReference>